<protein>
    <submittedName>
        <fullName evidence="7">ABC-2 family transporter protein</fullName>
    </submittedName>
</protein>
<dbReference type="PIRSF" id="PIRSF006648">
    <property type="entry name" value="DrrB"/>
    <property type="match status" value="1"/>
</dbReference>
<comment type="caution">
    <text evidence="7">The sequence shown here is derived from an EMBL/GenBank/DDBJ whole genome shotgun (WGS) entry which is preliminary data.</text>
</comment>
<keyword evidence="4 5" id="KW-0472">Membrane</keyword>
<feature type="transmembrane region" description="Helical" evidence="5">
    <location>
        <begin position="54"/>
        <end position="78"/>
    </location>
</feature>
<dbReference type="GO" id="GO:0043190">
    <property type="term" value="C:ATP-binding cassette (ABC) transporter complex"/>
    <property type="evidence" value="ECO:0007669"/>
    <property type="project" value="InterPro"/>
</dbReference>
<keyword evidence="8" id="KW-1185">Reference proteome</keyword>
<dbReference type="InterPro" id="IPR000412">
    <property type="entry name" value="ABC_2_transport"/>
</dbReference>
<dbReference type="PANTHER" id="PTHR43229">
    <property type="entry name" value="NODULATION PROTEIN J"/>
    <property type="match status" value="1"/>
</dbReference>
<dbReference type="Pfam" id="PF12698">
    <property type="entry name" value="ABC2_membrane_3"/>
    <property type="match status" value="1"/>
</dbReference>
<feature type="domain" description="ABC transmembrane type-2" evidence="6">
    <location>
        <begin position="18"/>
        <end position="242"/>
    </location>
</feature>
<feature type="transmembrane region" description="Helical" evidence="5">
    <location>
        <begin position="218"/>
        <end position="239"/>
    </location>
</feature>
<evidence type="ECO:0000313" key="8">
    <source>
        <dbReference type="Proteomes" id="UP000032360"/>
    </source>
</evidence>
<dbReference type="RefSeq" id="WP_052604968.1">
    <property type="nucleotide sequence ID" value="NZ_JXYS01000027.1"/>
</dbReference>
<dbReference type="PANTHER" id="PTHR43229:SF2">
    <property type="entry name" value="NODULATION PROTEIN J"/>
    <property type="match status" value="1"/>
</dbReference>
<evidence type="ECO:0000256" key="3">
    <source>
        <dbReference type="ARBA" id="ARBA00022989"/>
    </source>
</evidence>
<dbReference type="Proteomes" id="UP000032360">
    <property type="component" value="Unassembled WGS sequence"/>
</dbReference>
<evidence type="ECO:0000259" key="6">
    <source>
        <dbReference type="PROSITE" id="PS51012"/>
    </source>
</evidence>
<evidence type="ECO:0000256" key="2">
    <source>
        <dbReference type="ARBA" id="ARBA00022692"/>
    </source>
</evidence>
<name>A0A0D8HLH0_9ACTN</name>
<dbReference type="STRING" id="1280514.AXFE_12060"/>
<proteinExistence type="predicted"/>
<dbReference type="InterPro" id="IPR013525">
    <property type="entry name" value="ABC2_TM"/>
</dbReference>
<dbReference type="EMBL" id="JXYS01000027">
    <property type="protein sequence ID" value="KJF17921.1"/>
    <property type="molecule type" value="Genomic_DNA"/>
</dbReference>
<comment type="subcellular location">
    <subcellularLocation>
        <location evidence="1">Membrane</location>
        <topology evidence="1">Multi-pass membrane protein</topology>
    </subcellularLocation>
</comment>
<feature type="transmembrane region" description="Helical" evidence="5">
    <location>
        <begin position="99"/>
        <end position="126"/>
    </location>
</feature>
<organism evidence="7 8">
    <name type="scientific">Acidithrix ferrooxidans</name>
    <dbReference type="NCBI Taxonomy" id="1280514"/>
    <lineage>
        <taxon>Bacteria</taxon>
        <taxon>Bacillati</taxon>
        <taxon>Actinomycetota</taxon>
        <taxon>Acidimicrobiia</taxon>
        <taxon>Acidimicrobiales</taxon>
        <taxon>Acidimicrobiaceae</taxon>
        <taxon>Acidithrix</taxon>
    </lineage>
</organism>
<dbReference type="PROSITE" id="PS51012">
    <property type="entry name" value="ABC_TM2"/>
    <property type="match status" value="1"/>
</dbReference>
<evidence type="ECO:0000313" key="7">
    <source>
        <dbReference type="EMBL" id="KJF17921.1"/>
    </source>
</evidence>
<dbReference type="GO" id="GO:0140359">
    <property type="term" value="F:ABC-type transporter activity"/>
    <property type="evidence" value="ECO:0007669"/>
    <property type="project" value="InterPro"/>
</dbReference>
<reference evidence="7 8" key="1">
    <citation type="submission" date="2015-01" db="EMBL/GenBank/DDBJ databases">
        <title>Draft genome of the acidophilic iron oxidizer Acidithrix ferrooxidans strain Py-F3.</title>
        <authorList>
            <person name="Poehlein A."/>
            <person name="Eisen S."/>
            <person name="Schloemann M."/>
            <person name="Johnson B.D."/>
            <person name="Daniel R."/>
            <person name="Muehling M."/>
        </authorList>
    </citation>
    <scope>NUCLEOTIDE SEQUENCE [LARGE SCALE GENOMIC DNA]</scope>
    <source>
        <strain evidence="7 8">Py-F3</strain>
    </source>
</reference>
<dbReference type="OrthoDB" id="160207at2"/>
<keyword evidence="3 5" id="KW-1133">Transmembrane helix</keyword>
<accession>A0A0D8HLH0</accession>
<feature type="transmembrane region" description="Helical" evidence="5">
    <location>
        <begin position="21"/>
        <end position="42"/>
    </location>
</feature>
<evidence type="ECO:0000256" key="4">
    <source>
        <dbReference type="ARBA" id="ARBA00023136"/>
    </source>
</evidence>
<dbReference type="AlphaFoldDB" id="A0A0D8HLH0"/>
<dbReference type="InterPro" id="IPR051784">
    <property type="entry name" value="Nod_factor_ABC_transporter"/>
</dbReference>
<evidence type="ECO:0000256" key="1">
    <source>
        <dbReference type="ARBA" id="ARBA00004141"/>
    </source>
</evidence>
<dbReference type="InterPro" id="IPR047817">
    <property type="entry name" value="ABC2_TM_bact-type"/>
</dbReference>
<feature type="transmembrane region" description="Helical" evidence="5">
    <location>
        <begin position="132"/>
        <end position="154"/>
    </location>
</feature>
<keyword evidence="2 5" id="KW-0812">Transmembrane</keyword>
<gene>
    <name evidence="7" type="ORF">AXFE_12060</name>
</gene>
<sequence length="242" mass="25271">MTGHPYKSQARAEIKLALTQYESLLVTFFIPLLALIAFAKILKISYMGSSRINFLVPGTIAIAIMATGMVSLGIATGVERSYGVLKRLGTTPLSRSSLLGAKITAVGVIEAIQIVLILALGIGLSWSPSMNIAEFVIAVILSSATFAGIGLIMAGRLSSEGVLGAANGTFLFLLFFGGMIIPVTLLPSPLADLAKILPAYASAHLLFSTTTNGVSGTLGAWITLAIWAIGAPALAIKLFKYE</sequence>
<evidence type="ECO:0000256" key="5">
    <source>
        <dbReference type="SAM" id="Phobius"/>
    </source>
</evidence>
<feature type="transmembrane region" description="Helical" evidence="5">
    <location>
        <begin position="161"/>
        <end position="185"/>
    </location>
</feature>